<proteinExistence type="predicted"/>
<dbReference type="AlphaFoldDB" id="A0A6M3MA19"/>
<name>A0A6M3MA19_9ZZZZ</name>
<keyword evidence="2" id="KW-0808">Transferase</keyword>
<accession>A0A6M3MA19</accession>
<dbReference type="InterPro" id="IPR051862">
    <property type="entry name" value="GT-like_domain_containing_1"/>
</dbReference>
<reference evidence="2" key="1">
    <citation type="submission" date="2020-03" db="EMBL/GenBank/DDBJ databases">
        <title>The deep terrestrial virosphere.</title>
        <authorList>
            <person name="Holmfeldt K."/>
            <person name="Nilsson E."/>
            <person name="Simone D."/>
            <person name="Lopez-Fernandez M."/>
            <person name="Wu X."/>
            <person name="de Brujin I."/>
            <person name="Lundin D."/>
            <person name="Andersson A."/>
            <person name="Bertilsson S."/>
            <person name="Dopson M."/>
        </authorList>
    </citation>
    <scope>NUCLEOTIDE SEQUENCE</scope>
    <source>
        <strain evidence="1">MM171A00907</strain>
        <strain evidence="2">MM171B00424</strain>
    </source>
</reference>
<evidence type="ECO:0000313" key="1">
    <source>
        <dbReference type="EMBL" id="QJA99785.1"/>
    </source>
</evidence>
<dbReference type="PANTHER" id="PTHR13615:SF3">
    <property type="entry name" value="GLYCOSYLTRANSFERASE-LIKE DOMAIN-CONTAINING PROTEIN 1"/>
    <property type="match status" value="1"/>
</dbReference>
<sequence length="334" mass="39420">MKIWNVPIESLEERYSKSWNAWFPSVFDFHEIVFETIYPMPLSDKIRDGAFLDICGTNYFKASQLAILMKKIYDGEIVRGDIIFLQDLWFPGLEMLQYCRQGLPLDFKICGILHAGTYDPFDFLSKCGMGAWGKNLENCWFNFVDKIFVATQFHKMLIHSHREIIPSKIAETGLPIYNEQQPFDMMEKENIVVFPHRLDSEKNPQMFDRLARKAETPGWQFIKTKDVCKTKKEYYDLLNRAKIAISFADQETWGIAQQEAIFAGCFPVVPNKLSYRELYSDRFKYDFFTDAVLLTKHLMSPNKEDYEEFWRNREQLLDKGRQAILNIIHEMEKL</sequence>
<evidence type="ECO:0000313" key="2">
    <source>
        <dbReference type="EMBL" id="QJB04224.1"/>
    </source>
</evidence>
<organism evidence="2">
    <name type="scientific">viral metagenome</name>
    <dbReference type="NCBI Taxonomy" id="1070528"/>
    <lineage>
        <taxon>unclassified sequences</taxon>
        <taxon>metagenomes</taxon>
        <taxon>organismal metagenomes</taxon>
    </lineage>
</organism>
<dbReference type="SUPFAM" id="SSF53756">
    <property type="entry name" value="UDP-Glycosyltransferase/glycogen phosphorylase"/>
    <property type="match status" value="1"/>
</dbReference>
<dbReference type="EMBL" id="MT143667">
    <property type="protein sequence ID" value="QJA99785.1"/>
    <property type="molecule type" value="Genomic_DNA"/>
</dbReference>
<dbReference type="PANTHER" id="PTHR13615">
    <property type="entry name" value="GLYCOSYLTRANSFERASE-LIKE 1"/>
    <property type="match status" value="1"/>
</dbReference>
<protein>
    <submittedName>
        <fullName evidence="2">Putative glycosyltransferase</fullName>
    </submittedName>
</protein>
<dbReference type="GO" id="GO:0016740">
    <property type="term" value="F:transferase activity"/>
    <property type="evidence" value="ECO:0007669"/>
    <property type="project" value="UniProtKB-KW"/>
</dbReference>
<gene>
    <name evidence="1" type="ORF">MM171A00907_0009</name>
    <name evidence="2" type="ORF">MM171B00424_0009</name>
</gene>
<dbReference type="EMBL" id="MT143876">
    <property type="protein sequence ID" value="QJB04224.1"/>
    <property type="molecule type" value="Genomic_DNA"/>
</dbReference>